<protein>
    <submittedName>
        <fullName evidence="2">Uncharacterized protein</fullName>
    </submittedName>
</protein>
<accession>A0AC34GA33</accession>
<sequence length="309" mass="35612">MNKLYIFLFGAIITLSSAHPAYRKEFDKIINSNDCLKTCMSNLTIFDEEISLMKNPNLQRYFGKINKICEIISFTRHCIDGCGIESNPFALESLNVICLAENREKVEKISEGLATKKVEIYPICAGYCGDYDAVFEEVHQLTQKITENELKESSKVNPIIEKTNQACGIFKCFTQCNVDTVKNQCDKSAADDLQTILQSVFDAQFRDLQKLNLVETMPKTVPSECNYMYDPTVIFGSPQQVDPPQDILPKLQLELLLKQLKLVDHQEELINRENQKMDLEMSFLSQKQQLQKKQHQLNFEEQQHRFAFQ</sequence>
<evidence type="ECO:0000313" key="2">
    <source>
        <dbReference type="WBParaSite" id="ES5_v2.g26459.t1"/>
    </source>
</evidence>
<reference evidence="2" key="1">
    <citation type="submission" date="2022-11" db="UniProtKB">
        <authorList>
            <consortium name="WormBaseParasite"/>
        </authorList>
    </citation>
    <scope>IDENTIFICATION</scope>
</reference>
<organism evidence="1 2">
    <name type="scientific">Panagrolaimus sp. ES5</name>
    <dbReference type="NCBI Taxonomy" id="591445"/>
    <lineage>
        <taxon>Eukaryota</taxon>
        <taxon>Metazoa</taxon>
        <taxon>Ecdysozoa</taxon>
        <taxon>Nematoda</taxon>
        <taxon>Chromadorea</taxon>
        <taxon>Rhabditida</taxon>
        <taxon>Tylenchina</taxon>
        <taxon>Panagrolaimomorpha</taxon>
        <taxon>Panagrolaimoidea</taxon>
        <taxon>Panagrolaimidae</taxon>
        <taxon>Panagrolaimus</taxon>
    </lineage>
</organism>
<dbReference type="WBParaSite" id="ES5_v2.g26459.t1">
    <property type="protein sequence ID" value="ES5_v2.g26459.t1"/>
    <property type="gene ID" value="ES5_v2.g26459"/>
</dbReference>
<proteinExistence type="predicted"/>
<evidence type="ECO:0000313" key="1">
    <source>
        <dbReference type="Proteomes" id="UP000887579"/>
    </source>
</evidence>
<name>A0AC34GA33_9BILA</name>
<dbReference type="Proteomes" id="UP000887579">
    <property type="component" value="Unplaced"/>
</dbReference>